<evidence type="ECO:0000256" key="1">
    <source>
        <dbReference type="SAM" id="MobiDB-lite"/>
    </source>
</evidence>
<dbReference type="EMBL" id="LT605205">
    <property type="protein sequence ID" value="SCD19418.1"/>
    <property type="molecule type" value="Genomic_DNA"/>
</dbReference>
<accession>A0A1R3T2K3</accession>
<name>A0A1R3T2K3_9BACT</name>
<dbReference type="STRING" id="1642647.PSM36_0588"/>
<protein>
    <submittedName>
        <fullName evidence="2">Uncharacterized protein</fullName>
    </submittedName>
</protein>
<evidence type="ECO:0000313" key="3">
    <source>
        <dbReference type="Proteomes" id="UP000187464"/>
    </source>
</evidence>
<feature type="compositionally biased region" description="Basic and acidic residues" evidence="1">
    <location>
        <begin position="31"/>
        <end position="41"/>
    </location>
</feature>
<evidence type="ECO:0000313" key="2">
    <source>
        <dbReference type="EMBL" id="SCD19418.1"/>
    </source>
</evidence>
<proteinExistence type="predicted"/>
<dbReference type="Proteomes" id="UP000187464">
    <property type="component" value="Chromosome I"/>
</dbReference>
<dbReference type="AlphaFoldDB" id="A0A1R3T2K3"/>
<organism evidence="2 3">
    <name type="scientific">Proteiniphilum saccharofermentans</name>
    <dbReference type="NCBI Taxonomy" id="1642647"/>
    <lineage>
        <taxon>Bacteria</taxon>
        <taxon>Pseudomonadati</taxon>
        <taxon>Bacteroidota</taxon>
        <taxon>Bacteroidia</taxon>
        <taxon>Bacteroidales</taxon>
        <taxon>Dysgonomonadaceae</taxon>
        <taxon>Proteiniphilum</taxon>
    </lineage>
</organism>
<feature type="region of interest" description="Disordered" evidence="1">
    <location>
        <begin position="22"/>
        <end position="41"/>
    </location>
</feature>
<gene>
    <name evidence="2" type="ORF">PSM36_0588</name>
</gene>
<reference evidence="2 3" key="1">
    <citation type="submission" date="2016-08" db="EMBL/GenBank/DDBJ databases">
        <authorList>
            <person name="Seilhamer J.J."/>
        </authorList>
    </citation>
    <scope>NUCLEOTIDE SEQUENCE [LARGE SCALE GENOMIC DNA]</scope>
    <source>
        <strain evidence="2">M3/6</strain>
    </source>
</reference>
<keyword evidence="3" id="KW-1185">Reference proteome</keyword>
<sequence>MVVYFLLKAVAAFLMGKRGRQTSNFRQQRAQQDKQPENQQDRIIEYQKKKFESSEIEDADFVEVKDSRKI</sequence>
<dbReference type="KEGG" id="psac:PSM36_0588"/>